<evidence type="ECO:0000256" key="7">
    <source>
        <dbReference type="RuleBase" id="RU362064"/>
    </source>
</evidence>
<evidence type="ECO:0000256" key="1">
    <source>
        <dbReference type="ARBA" id="ARBA00022475"/>
    </source>
</evidence>
<evidence type="ECO:0000256" key="3">
    <source>
        <dbReference type="ARBA" id="ARBA00022989"/>
    </source>
</evidence>
<protein>
    <recommendedName>
        <fullName evidence="7">Flagellar protein</fullName>
    </recommendedName>
</protein>
<dbReference type="InterPro" id="IPR022781">
    <property type="entry name" value="Flagellar_biosynth_FliO"/>
</dbReference>
<keyword evidence="2 7" id="KW-0812">Transmembrane</keyword>
<dbReference type="InterPro" id="IPR052205">
    <property type="entry name" value="FliO/MopB"/>
</dbReference>
<dbReference type="RefSeq" id="WP_128174976.1">
    <property type="nucleotide sequence ID" value="NZ_CP071409.1"/>
</dbReference>
<accession>A0A443IIT2</accession>
<proteinExistence type="inferred from homology"/>
<keyword evidence="8" id="KW-0969">Cilium</keyword>
<dbReference type="PANTHER" id="PTHR38766:SF1">
    <property type="entry name" value="FLAGELLAR PROTEIN FLIO"/>
    <property type="match status" value="1"/>
</dbReference>
<reference evidence="8 9" key="1">
    <citation type="submission" date="2014-04" db="EMBL/GenBank/DDBJ databases">
        <title>Draft genome sequence of Pantoea beijingensis strain LMG 27579, an emerging pathogen to Pleurotus eryngii with potential industrial application.</title>
        <authorList>
            <person name="Xu F."/>
            <person name="Liu Y."/>
            <person name="Wang S."/>
            <person name="Yin Y."/>
            <person name="Ma Y."/>
            <person name="Zhao S."/>
            <person name="Rong C."/>
        </authorList>
    </citation>
    <scope>NUCLEOTIDE SEQUENCE [LARGE SCALE GENOMIC DNA]</scope>
    <source>
        <strain evidence="8 9">LMG 27579</strain>
    </source>
</reference>
<name>A0A443IIT2_9GAMM</name>
<dbReference type="GO" id="GO:0005886">
    <property type="term" value="C:plasma membrane"/>
    <property type="evidence" value="ECO:0007669"/>
    <property type="project" value="UniProtKB-SubCell"/>
</dbReference>
<keyword evidence="8" id="KW-0966">Cell projection</keyword>
<evidence type="ECO:0000256" key="2">
    <source>
        <dbReference type="ARBA" id="ARBA00022692"/>
    </source>
</evidence>
<dbReference type="Proteomes" id="UP000288794">
    <property type="component" value="Unassembled WGS sequence"/>
</dbReference>
<keyword evidence="8" id="KW-0282">Flagellum</keyword>
<evidence type="ECO:0000256" key="4">
    <source>
        <dbReference type="ARBA" id="ARBA00023136"/>
    </source>
</evidence>
<dbReference type="PANTHER" id="PTHR38766">
    <property type="entry name" value="FLAGELLAR PROTEIN FLIO"/>
    <property type="match status" value="1"/>
</dbReference>
<keyword evidence="9" id="KW-1185">Reference proteome</keyword>
<evidence type="ECO:0000256" key="6">
    <source>
        <dbReference type="ARBA" id="ARBA00037937"/>
    </source>
</evidence>
<dbReference type="GO" id="GO:0044781">
    <property type="term" value="P:bacterial-type flagellum organization"/>
    <property type="evidence" value="ECO:0007669"/>
    <property type="project" value="UniProtKB-UniRule"/>
</dbReference>
<keyword evidence="5 7" id="KW-0975">Bacterial flagellum</keyword>
<gene>
    <name evidence="8" type="ORF">ED28_02725</name>
</gene>
<organism evidence="8 9">
    <name type="scientific">[Pantoea] beijingensis</name>
    <dbReference type="NCBI Taxonomy" id="1324864"/>
    <lineage>
        <taxon>Bacteria</taxon>
        <taxon>Pseudomonadati</taxon>
        <taxon>Pseudomonadota</taxon>
        <taxon>Gammaproteobacteria</taxon>
        <taxon>Enterobacterales</taxon>
        <taxon>Erwiniaceae</taxon>
        <taxon>Erwinia</taxon>
    </lineage>
</organism>
<sequence length="131" mass="14131">MKSSTVQLQPGVSSPPAHATGSMLAQVSSVLAGIILFILFFAWLARRFGLTPKRPGLQSLNISASVSLGQRERVVVVDMEDARLVLGVTAQHITHLHTLPPKPPEAFTHPPAAADFRHLLQSLVKRSGKPQ</sequence>
<feature type="transmembrane region" description="Helical" evidence="7">
    <location>
        <begin position="23"/>
        <end position="45"/>
    </location>
</feature>
<dbReference type="EMBL" id="JMEE01000001">
    <property type="protein sequence ID" value="RWR03921.1"/>
    <property type="molecule type" value="Genomic_DNA"/>
</dbReference>
<evidence type="ECO:0000256" key="5">
    <source>
        <dbReference type="ARBA" id="ARBA00023143"/>
    </source>
</evidence>
<evidence type="ECO:0000313" key="8">
    <source>
        <dbReference type="EMBL" id="RWR03921.1"/>
    </source>
</evidence>
<comment type="similarity">
    <text evidence="6 7">Belongs to the FliO/MopB family.</text>
</comment>
<dbReference type="GO" id="GO:0009425">
    <property type="term" value="C:bacterial-type flagellum basal body"/>
    <property type="evidence" value="ECO:0007669"/>
    <property type="project" value="UniProtKB-SubCell"/>
</dbReference>
<comment type="subcellular location">
    <subcellularLocation>
        <location evidence="7">Cell membrane</location>
    </subcellularLocation>
    <subcellularLocation>
        <location evidence="7">Bacterial flagellum basal body</location>
    </subcellularLocation>
</comment>
<keyword evidence="3 7" id="KW-1133">Transmembrane helix</keyword>
<keyword evidence="4 7" id="KW-0472">Membrane</keyword>
<dbReference type="AlphaFoldDB" id="A0A443IIT2"/>
<keyword evidence="1 7" id="KW-1003">Cell membrane</keyword>
<dbReference type="Pfam" id="PF04347">
    <property type="entry name" value="FliO"/>
    <property type="match status" value="1"/>
</dbReference>
<evidence type="ECO:0000313" key="9">
    <source>
        <dbReference type="Proteomes" id="UP000288794"/>
    </source>
</evidence>
<comment type="caution">
    <text evidence="8">The sequence shown here is derived from an EMBL/GenBank/DDBJ whole genome shotgun (WGS) entry which is preliminary data.</text>
</comment>
<dbReference type="NCBIfam" id="TIGR03500">
    <property type="entry name" value="FliO_TIGR"/>
    <property type="match status" value="1"/>
</dbReference>